<evidence type="ECO:0000256" key="8">
    <source>
        <dbReference type="ARBA" id="ARBA00048679"/>
    </source>
</evidence>
<dbReference type="InterPro" id="IPR011009">
    <property type="entry name" value="Kinase-like_dom_sf"/>
</dbReference>
<accession>A0A9K3D377</accession>
<evidence type="ECO:0000256" key="5">
    <source>
        <dbReference type="ARBA" id="ARBA00022777"/>
    </source>
</evidence>
<evidence type="ECO:0008006" key="12">
    <source>
        <dbReference type="Google" id="ProtNLM"/>
    </source>
</evidence>
<evidence type="ECO:0000256" key="9">
    <source>
        <dbReference type="SAM" id="MobiDB-lite"/>
    </source>
</evidence>
<protein>
    <recommendedName>
        <fullName evidence="12">Protein kinase domain-containing protein</fullName>
    </recommendedName>
</protein>
<keyword evidence="11" id="KW-1185">Reference proteome</keyword>
<evidence type="ECO:0000256" key="3">
    <source>
        <dbReference type="ARBA" id="ARBA00022679"/>
    </source>
</evidence>
<comment type="caution">
    <text evidence="10">The sequence shown here is derived from an EMBL/GenBank/DDBJ whole genome shotgun (WGS) entry which is preliminary data.</text>
</comment>
<proteinExistence type="inferred from homology"/>
<dbReference type="PANTHER" id="PTHR48012:SF10">
    <property type="entry name" value="FI20177P1"/>
    <property type="match status" value="1"/>
</dbReference>
<organism evidence="10 11">
    <name type="scientific">Kipferlia bialata</name>
    <dbReference type="NCBI Taxonomy" id="797122"/>
    <lineage>
        <taxon>Eukaryota</taxon>
        <taxon>Metamonada</taxon>
        <taxon>Carpediemonas-like organisms</taxon>
        <taxon>Kipferlia</taxon>
    </lineage>
</organism>
<comment type="similarity">
    <text evidence="1">Belongs to the protein kinase superfamily. STE Ser/Thr protein kinase family. STE20 subfamily.</text>
</comment>
<feature type="compositionally biased region" description="Basic and acidic residues" evidence="9">
    <location>
        <begin position="190"/>
        <end position="205"/>
    </location>
</feature>
<evidence type="ECO:0000256" key="1">
    <source>
        <dbReference type="ARBA" id="ARBA00008874"/>
    </source>
</evidence>
<dbReference type="SUPFAM" id="SSF56112">
    <property type="entry name" value="Protein kinase-like (PK-like)"/>
    <property type="match status" value="1"/>
</dbReference>
<dbReference type="AlphaFoldDB" id="A0A9K3D377"/>
<evidence type="ECO:0000256" key="4">
    <source>
        <dbReference type="ARBA" id="ARBA00022741"/>
    </source>
</evidence>
<reference evidence="10 11" key="1">
    <citation type="journal article" date="2018" name="PLoS ONE">
        <title>The draft genome of Kipferlia bialata reveals reductive genome evolution in fornicate parasites.</title>
        <authorList>
            <person name="Tanifuji G."/>
            <person name="Takabayashi S."/>
            <person name="Kume K."/>
            <person name="Takagi M."/>
            <person name="Nakayama T."/>
            <person name="Kamikawa R."/>
            <person name="Inagaki Y."/>
            <person name="Hashimoto T."/>
        </authorList>
    </citation>
    <scope>NUCLEOTIDE SEQUENCE [LARGE SCALE GENOMIC DNA]</scope>
    <source>
        <strain evidence="10">NY0173</strain>
    </source>
</reference>
<dbReference type="OrthoDB" id="8693905at2759"/>
<keyword evidence="4" id="KW-0547">Nucleotide-binding</keyword>
<keyword evidence="3" id="KW-0808">Transferase</keyword>
<keyword evidence="2" id="KW-0723">Serine/threonine-protein kinase</keyword>
<comment type="catalytic activity">
    <reaction evidence="8">
        <text>L-seryl-[protein] + ATP = O-phospho-L-seryl-[protein] + ADP + H(+)</text>
        <dbReference type="Rhea" id="RHEA:17989"/>
        <dbReference type="Rhea" id="RHEA-COMP:9863"/>
        <dbReference type="Rhea" id="RHEA-COMP:11604"/>
        <dbReference type="ChEBI" id="CHEBI:15378"/>
        <dbReference type="ChEBI" id="CHEBI:29999"/>
        <dbReference type="ChEBI" id="CHEBI:30616"/>
        <dbReference type="ChEBI" id="CHEBI:83421"/>
        <dbReference type="ChEBI" id="CHEBI:456216"/>
        <dbReference type="EC" id="2.7.11.1"/>
    </reaction>
</comment>
<name>A0A9K3D377_9EUKA</name>
<dbReference type="GO" id="GO:0005737">
    <property type="term" value="C:cytoplasm"/>
    <property type="evidence" value="ECO:0007669"/>
    <property type="project" value="TreeGrafter"/>
</dbReference>
<dbReference type="InterPro" id="IPR050629">
    <property type="entry name" value="STE20/SPS1-PAK"/>
</dbReference>
<evidence type="ECO:0000313" key="11">
    <source>
        <dbReference type="Proteomes" id="UP000265618"/>
    </source>
</evidence>
<keyword evidence="5" id="KW-0418">Kinase</keyword>
<dbReference type="GO" id="GO:0004674">
    <property type="term" value="F:protein serine/threonine kinase activity"/>
    <property type="evidence" value="ECO:0007669"/>
    <property type="project" value="UniProtKB-KW"/>
</dbReference>
<feature type="region of interest" description="Disordered" evidence="9">
    <location>
        <begin position="176"/>
        <end position="205"/>
    </location>
</feature>
<evidence type="ECO:0000313" key="10">
    <source>
        <dbReference type="EMBL" id="GIQ87857.1"/>
    </source>
</evidence>
<gene>
    <name evidence="10" type="ORF">KIPB_009988</name>
</gene>
<evidence type="ECO:0000256" key="7">
    <source>
        <dbReference type="ARBA" id="ARBA00047899"/>
    </source>
</evidence>
<evidence type="ECO:0000256" key="6">
    <source>
        <dbReference type="ARBA" id="ARBA00022840"/>
    </source>
</evidence>
<feature type="non-terminal residue" evidence="10">
    <location>
        <position position="1"/>
    </location>
</feature>
<dbReference type="EMBL" id="BDIP01003560">
    <property type="protein sequence ID" value="GIQ87857.1"/>
    <property type="molecule type" value="Genomic_DNA"/>
</dbReference>
<keyword evidence="6" id="KW-0067">ATP-binding</keyword>
<dbReference type="PANTHER" id="PTHR48012">
    <property type="entry name" value="STERILE20-LIKE KINASE, ISOFORM B-RELATED"/>
    <property type="match status" value="1"/>
</dbReference>
<dbReference type="GO" id="GO:0005524">
    <property type="term" value="F:ATP binding"/>
    <property type="evidence" value="ECO:0007669"/>
    <property type="project" value="UniProtKB-KW"/>
</dbReference>
<dbReference type="Proteomes" id="UP000265618">
    <property type="component" value="Unassembled WGS sequence"/>
</dbReference>
<evidence type="ECO:0000256" key="2">
    <source>
        <dbReference type="ARBA" id="ARBA00022527"/>
    </source>
</evidence>
<comment type="catalytic activity">
    <reaction evidence="7">
        <text>L-threonyl-[protein] + ATP = O-phospho-L-threonyl-[protein] + ADP + H(+)</text>
        <dbReference type="Rhea" id="RHEA:46608"/>
        <dbReference type="Rhea" id="RHEA-COMP:11060"/>
        <dbReference type="Rhea" id="RHEA-COMP:11605"/>
        <dbReference type="ChEBI" id="CHEBI:15378"/>
        <dbReference type="ChEBI" id="CHEBI:30013"/>
        <dbReference type="ChEBI" id="CHEBI:30616"/>
        <dbReference type="ChEBI" id="CHEBI:61977"/>
        <dbReference type="ChEBI" id="CHEBI:456216"/>
        <dbReference type="EC" id="2.7.11.1"/>
    </reaction>
</comment>
<sequence>MRAMFQIPRLPPPTVASPEMFSDDFKDFLQCCLKIDADQRMTAVQLLKHKWVRTHKGREEIVGLIDLYHENQHMGTESLNQVGSISGPAEDTIARSVDQASLNENYSTVQSGYGDMDGYQDMGTMVQTGTSNFSSGTMMHNGGYDFSDSTIVAGGQTPAYDGGFCSDTCVPTKAQAPAPGGASSCPTFVRDIDEKEEAASQRKKA</sequence>
<dbReference type="Gene3D" id="1.10.510.10">
    <property type="entry name" value="Transferase(Phosphotransferase) domain 1"/>
    <property type="match status" value="1"/>
</dbReference>